<organism evidence="1 2">
    <name type="scientific">Mesorhizobium marinum</name>
    <dbReference type="NCBI Taxonomy" id="3228790"/>
    <lineage>
        <taxon>Bacteria</taxon>
        <taxon>Pseudomonadati</taxon>
        <taxon>Pseudomonadota</taxon>
        <taxon>Alphaproteobacteria</taxon>
        <taxon>Hyphomicrobiales</taxon>
        <taxon>Phyllobacteriaceae</taxon>
        <taxon>Mesorhizobium</taxon>
    </lineage>
</organism>
<name>A0ABV3R738_9HYPH</name>
<dbReference type="RefSeq" id="WP_367725809.1">
    <property type="nucleotide sequence ID" value="NZ_JBFOCH010000025.1"/>
</dbReference>
<accession>A0ABV3R738</accession>
<comment type="caution">
    <text evidence="1">The sequence shown here is derived from an EMBL/GenBank/DDBJ whole genome shotgun (WGS) entry which is preliminary data.</text>
</comment>
<evidence type="ECO:0000313" key="1">
    <source>
        <dbReference type="EMBL" id="MEW9808578.1"/>
    </source>
</evidence>
<proteinExistence type="predicted"/>
<dbReference type="EMBL" id="JBFOCI010000009">
    <property type="protein sequence ID" value="MEW9808578.1"/>
    <property type="molecule type" value="Genomic_DNA"/>
</dbReference>
<keyword evidence="2" id="KW-1185">Reference proteome</keyword>
<evidence type="ECO:0008006" key="3">
    <source>
        <dbReference type="Google" id="ProtNLM"/>
    </source>
</evidence>
<protein>
    <recommendedName>
        <fullName evidence="3">TubC N-terminal docking domain-containing protein</fullName>
    </recommendedName>
</protein>
<evidence type="ECO:0000313" key="2">
    <source>
        <dbReference type="Proteomes" id="UP001556196"/>
    </source>
</evidence>
<gene>
    <name evidence="1" type="ORF">ABUE31_21520</name>
</gene>
<dbReference type="Proteomes" id="UP001556196">
    <property type="component" value="Unassembled WGS sequence"/>
</dbReference>
<sequence length="116" mass="13087">MSDIADLVDRVRSFGANIVLDGNALRIVNRQKLPPTAAAYIAKHAKVIAEYLVSDENIEFEERAAIVEFDGGMPREWAEQFARYLTRTKPANVDEVDWSWFLTTCGRMIDEAPRAA</sequence>
<reference evidence="1 2" key="1">
    <citation type="submission" date="2024-06" db="EMBL/GenBank/DDBJ databases">
        <authorList>
            <person name="Tuo L."/>
        </authorList>
    </citation>
    <scope>NUCLEOTIDE SEQUENCE [LARGE SCALE GENOMIC DNA]</scope>
    <source>
        <strain evidence="1 2">ZMM04-5</strain>
    </source>
</reference>